<dbReference type="EMBL" id="GG662743">
    <property type="protein sequence ID" value="EWS75146.1"/>
    <property type="molecule type" value="Genomic_DNA"/>
</dbReference>
<reference evidence="3" key="1">
    <citation type="journal article" date="2006" name="PLoS Biol.">
        <title>Macronuclear genome sequence of the ciliate Tetrahymena thermophila, a model eukaryote.</title>
        <authorList>
            <person name="Eisen J.A."/>
            <person name="Coyne R.S."/>
            <person name="Wu M."/>
            <person name="Wu D."/>
            <person name="Thiagarajan M."/>
            <person name="Wortman J.R."/>
            <person name="Badger J.H."/>
            <person name="Ren Q."/>
            <person name="Amedeo P."/>
            <person name="Jones K.M."/>
            <person name="Tallon L.J."/>
            <person name="Delcher A.L."/>
            <person name="Salzberg S.L."/>
            <person name="Silva J.C."/>
            <person name="Haas B.J."/>
            <person name="Majoros W.H."/>
            <person name="Farzad M."/>
            <person name="Carlton J.M."/>
            <person name="Smith R.K. Jr."/>
            <person name="Garg J."/>
            <person name="Pearlman R.E."/>
            <person name="Karrer K.M."/>
            <person name="Sun L."/>
            <person name="Manning G."/>
            <person name="Elde N.C."/>
            <person name="Turkewitz A.P."/>
            <person name="Asai D.J."/>
            <person name="Wilkes D.E."/>
            <person name="Wang Y."/>
            <person name="Cai H."/>
            <person name="Collins K."/>
            <person name="Stewart B.A."/>
            <person name="Lee S.R."/>
            <person name="Wilamowska K."/>
            <person name="Weinberg Z."/>
            <person name="Ruzzo W.L."/>
            <person name="Wloga D."/>
            <person name="Gaertig J."/>
            <person name="Frankel J."/>
            <person name="Tsao C.-C."/>
            <person name="Gorovsky M.A."/>
            <person name="Keeling P.J."/>
            <person name="Waller R.F."/>
            <person name="Patron N.J."/>
            <person name="Cherry J.M."/>
            <person name="Stover N.A."/>
            <person name="Krieger C.J."/>
            <person name="del Toro C."/>
            <person name="Ryder H.F."/>
            <person name="Williamson S.C."/>
            <person name="Barbeau R.A."/>
            <person name="Hamilton E.P."/>
            <person name="Orias E."/>
        </authorList>
    </citation>
    <scope>NUCLEOTIDE SEQUENCE [LARGE SCALE GENOMIC DNA]</scope>
    <source>
        <strain evidence="3">SB210</strain>
    </source>
</reference>
<dbReference type="KEGG" id="tet:TTHERM_000320389"/>
<dbReference type="Proteomes" id="UP000009168">
    <property type="component" value="Unassembled WGS sequence"/>
</dbReference>
<feature type="transmembrane region" description="Helical" evidence="1">
    <location>
        <begin position="203"/>
        <end position="228"/>
    </location>
</feature>
<name>W7XJ24_TETTS</name>
<accession>W7XJ24</accession>
<proteinExistence type="predicted"/>
<dbReference type="RefSeq" id="XP_012652302.1">
    <property type="nucleotide sequence ID" value="XM_012796848.1"/>
</dbReference>
<evidence type="ECO:0000313" key="2">
    <source>
        <dbReference type="EMBL" id="EWS75146.1"/>
    </source>
</evidence>
<sequence length="326" mass="39147">MQLSIKSDIQLSYQKFKYQDQFSQKKRHLLLLAQLIYQASQQDLRLYQKDFQMLEQFQIIQNTQLNFIQKQLSIRIKKEEIRWRKQVYPTRVIILSTHNHKMIIIIFYLIKSLLHPQCQMKKKQQVAQLNSLTQIQHTILTMRCLFIQIQVTITINKIYTRQFKQEISLFNQVSHMKIKKTQNIYSQLIQKLREHQSSKQNSLFILLVLMLIFGIYQIIKDLILIMLVMLTNLLKSFIRIRLQLFYAMIINQQTVLPIMQQSKQERKTFIILQNSIKSNTISLAKKICMTANGQLHKIQMTLIYMKRKQKILTQLKKDFQEISQIL</sequence>
<keyword evidence="1 2" id="KW-0812">Transmembrane</keyword>
<organism evidence="2 3">
    <name type="scientific">Tetrahymena thermophila (strain SB210)</name>
    <dbReference type="NCBI Taxonomy" id="312017"/>
    <lineage>
        <taxon>Eukaryota</taxon>
        <taxon>Sar</taxon>
        <taxon>Alveolata</taxon>
        <taxon>Ciliophora</taxon>
        <taxon>Intramacronucleata</taxon>
        <taxon>Oligohymenophorea</taxon>
        <taxon>Hymenostomatida</taxon>
        <taxon>Tetrahymenina</taxon>
        <taxon>Tetrahymenidae</taxon>
        <taxon>Tetrahymena</taxon>
    </lineage>
</organism>
<dbReference type="GeneID" id="24438429"/>
<dbReference type="AlphaFoldDB" id="W7XJ24"/>
<evidence type="ECO:0000256" key="1">
    <source>
        <dbReference type="SAM" id="Phobius"/>
    </source>
</evidence>
<keyword evidence="1" id="KW-1133">Transmembrane helix</keyword>
<keyword evidence="3" id="KW-1185">Reference proteome</keyword>
<evidence type="ECO:0000313" key="3">
    <source>
        <dbReference type="Proteomes" id="UP000009168"/>
    </source>
</evidence>
<keyword evidence="1" id="KW-0472">Membrane</keyword>
<gene>
    <name evidence="2" type="ORF">TTHERM_000320389</name>
</gene>
<protein>
    <submittedName>
        <fullName evidence="2">Transmembrane protein, putative</fullName>
    </submittedName>
</protein>
<dbReference type="InParanoid" id="W7XJ24"/>